<dbReference type="PANTHER" id="PTHR43011:SF1">
    <property type="entry name" value="IRON-SULFUR CLUSTER ASSEMBLY 2 HOMOLOG, MITOCHONDRIAL"/>
    <property type="match status" value="1"/>
</dbReference>
<dbReference type="EMBL" id="KQ965734">
    <property type="protein sequence ID" value="KXS20839.1"/>
    <property type="molecule type" value="Genomic_DNA"/>
</dbReference>
<dbReference type="OrthoDB" id="1938621at2759"/>
<evidence type="ECO:0000313" key="3">
    <source>
        <dbReference type="EMBL" id="KXS20839.1"/>
    </source>
</evidence>
<organism evidence="3 4">
    <name type="scientific">Gonapodya prolifera (strain JEL478)</name>
    <name type="common">Monoblepharis prolifera</name>
    <dbReference type="NCBI Taxonomy" id="1344416"/>
    <lineage>
        <taxon>Eukaryota</taxon>
        <taxon>Fungi</taxon>
        <taxon>Fungi incertae sedis</taxon>
        <taxon>Chytridiomycota</taxon>
        <taxon>Chytridiomycota incertae sedis</taxon>
        <taxon>Monoblepharidomycetes</taxon>
        <taxon>Monoblepharidales</taxon>
        <taxon>Gonapodyaceae</taxon>
        <taxon>Gonapodya</taxon>
    </lineage>
</organism>
<dbReference type="AlphaFoldDB" id="A0A139AVV2"/>
<keyword evidence="4" id="KW-1185">Reference proteome</keyword>
<sequence length="97" mass="10524">QRLLEITSTDPSPRSSLRLRVESGGCHGYKYELDLTRSYWDDDVPFSHNGARLVTDPASLPLVAGSTLDFVDELIGSRFVLADNPNESSGCGCGSSF</sequence>
<dbReference type="InterPro" id="IPR035903">
    <property type="entry name" value="HesB-like_dom_sf"/>
</dbReference>
<reference evidence="3 4" key="1">
    <citation type="journal article" date="2015" name="Genome Biol. Evol.">
        <title>Phylogenomic analyses indicate that early fungi evolved digesting cell walls of algal ancestors of land plants.</title>
        <authorList>
            <person name="Chang Y."/>
            <person name="Wang S."/>
            <person name="Sekimoto S."/>
            <person name="Aerts A.L."/>
            <person name="Choi C."/>
            <person name="Clum A."/>
            <person name="LaButti K.M."/>
            <person name="Lindquist E.A."/>
            <person name="Yee Ngan C."/>
            <person name="Ohm R.A."/>
            <person name="Salamov A.A."/>
            <person name="Grigoriev I.V."/>
            <person name="Spatafora J.W."/>
            <person name="Berbee M.L."/>
        </authorList>
    </citation>
    <scope>NUCLEOTIDE SEQUENCE [LARGE SCALE GENOMIC DNA]</scope>
    <source>
        <strain evidence="3 4">JEL478</strain>
    </source>
</reference>
<gene>
    <name evidence="3" type="ORF">M427DRAFT_89478</name>
</gene>
<dbReference type="OMA" id="VENMMGG"/>
<accession>A0A139AVV2</accession>
<comment type="similarity">
    <text evidence="1">Belongs to the HesB/IscA family.</text>
</comment>
<dbReference type="GO" id="GO:0005739">
    <property type="term" value="C:mitochondrion"/>
    <property type="evidence" value="ECO:0007669"/>
    <property type="project" value="TreeGrafter"/>
</dbReference>
<dbReference type="STRING" id="1344416.A0A139AVV2"/>
<proteinExistence type="inferred from homology"/>
<dbReference type="InterPro" id="IPR016092">
    <property type="entry name" value="ATAP"/>
</dbReference>
<dbReference type="SUPFAM" id="SSF89360">
    <property type="entry name" value="HesB-like domain"/>
    <property type="match status" value="1"/>
</dbReference>
<dbReference type="Gene3D" id="2.60.300.12">
    <property type="entry name" value="HesB-like domain"/>
    <property type="match status" value="1"/>
</dbReference>
<dbReference type="InterPro" id="IPR000361">
    <property type="entry name" value="ATAP_core_dom"/>
</dbReference>
<dbReference type="GO" id="GO:0051537">
    <property type="term" value="F:2 iron, 2 sulfur cluster binding"/>
    <property type="evidence" value="ECO:0007669"/>
    <property type="project" value="TreeGrafter"/>
</dbReference>
<feature type="non-terminal residue" evidence="3">
    <location>
        <position position="1"/>
    </location>
</feature>
<feature type="domain" description="Core" evidence="2">
    <location>
        <begin position="7"/>
        <end position="94"/>
    </location>
</feature>
<dbReference type="GO" id="GO:0051539">
    <property type="term" value="F:4 iron, 4 sulfur cluster binding"/>
    <property type="evidence" value="ECO:0007669"/>
    <property type="project" value="TreeGrafter"/>
</dbReference>
<dbReference type="PANTHER" id="PTHR43011">
    <property type="entry name" value="IRON-SULFUR CLUSTER ASSEMBLY 2 HOMOLOG, MITOCHONDRIAL"/>
    <property type="match status" value="1"/>
</dbReference>
<evidence type="ECO:0000313" key="4">
    <source>
        <dbReference type="Proteomes" id="UP000070544"/>
    </source>
</evidence>
<dbReference type="GO" id="GO:0016226">
    <property type="term" value="P:iron-sulfur cluster assembly"/>
    <property type="evidence" value="ECO:0007669"/>
    <property type="project" value="InterPro"/>
</dbReference>
<protein>
    <recommendedName>
        <fullName evidence="2">Core domain-containing protein</fullName>
    </recommendedName>
</protein>
<evidence type="ECO:0000259" key="2">
    <source>
        <dbReference type="Pfam" id="PF01521"/>
    </source>
</evidence>
<feature type="non-terminal residue" evidence="3">
    <location>
        <position position="97"/>
    </location>
</feature>
<dbReference type="Pfam" id="PF01521">
    <property type="entry name" value="Fe-S_biosyn"/>
    <property type="match status" value="1"/>
</dbReference>
<evidence type="ECO:0000256" key="1">
    <source>
        <dbReference type="ARBA" id="ARBA00006718"/>
    </source>
</evidence>
<dbReference type="Proteomes" id="UP000070544">
    <property type="component" value="Unassembled WGS sequence"/>
</dbReference>
<dbReference type="NCBIfam" id="TIGR00049">
    <property type="entry name" value="iron-sulfur cluster assembly accessory protein"/>
    <property type="match status" value="1"/>
</dbReference>
<name>A0A139AVV2_GONPJ</name>
<dbReference type="GO" id="GO:0005506">
    <property type="term" value="F:iron ion binding"/>
    <property type="evidence" value="ECO:0007669"/>
    <property type="project" value="TreeGrafter"/>
</dbReference>